<keyword evidence="3" id="KW-1185">Reference proteome</keyword>
<dbReference type="PROSITE" id="PS50404">
    <property type="entry name" value="GST_NTER"/>
    <property type="match status" value="1"/>
</dbReference>
<evidence type="ECO:0000259" key="1">
    <source>
        <dbReference type="PROSITE" id="PS50404"/>
    </source>
</evidence>
<dbReference type="InterPro" id="IPR036249">
    <property type="entry name" value="Thioredoxin-like_sf"/>
</dbReference>
<reference evidence="2 3" key="1">
    <citation type="submission" date="2017-07" db="EMBL/GenBank/DDBJ databases">
        <title>Annotated genome sequence of Bacterioplanes sanyensis isolated from Red Sea.</title>
        <authorList>
            <person name="Rehman Z.U."/>
        </authorList>
    </citation>
    <scope>NUCLEOTIDE SEQUENCE [LARGE SCALE GENOMIC DNA]</scope>
    <source>
        <strain evidence="2 3">NV9</strain>
    </source>
</reference>
<dbReference type="EMBL" id="CP022530">
    <property type="protein sequence ID" value="ASP39076.1"/>
    <property type="molecule type" value="Genomic_DNA"/>
</dbReference>
<dbReference type="KEGG" id="bsan:CHH28_10465"/>
<gene>
    <name evidence="2" type="ORF">CHH28_10465</name>
</gene>
<accession>A0A222FKG7</accession>
<evidence type="ECO:0000313" key="2">
    <source>
        <dbReference type="EMBL" id="ASP39076.1"/>
    </source>
</evidence>
<protein>
    <submittedName>
        <fullName evidence="2">Glutaredoxin</fullName>
    </submittedName>
</protein>
<feature type="domain" description="GST N-terminal" evidence="1">
    <location>
        <begin position="41"/>
        <end position="122"/>
    </location>
</feature>
<name>A0A222FKG7_9GAMM</name>
<dbReference type="Proteomes" id="UP000202440">
    <property type="component" value="Chromosome"/>
</dbReference>
<dbReference type="Gene3D" id="3.40.30.10">
    <property type="entry name" value="Glutaredoxin"/>
    <property type="match status" value="1"/>
</dbReference>
<dbReference type="Pfam" id="PF13417">
    <property type="entry name" value="GST_N_3"/>
    <property type="match status" value="1"/>
</dbReference>
<dbReference type="PANTHER" id="PTHR45288">
    <property type="entry name" value="THIOREDOXIN FAMILY PROTEIN"/>
    <property type="match status" value="1"/>
</dbReference>
<dbReference type="PROSITE" id="PS51354">
    <property type="entry name" value="GLUTAREDOXIN_2"/>
    <property type="match status" value="1"/>
</dbReference>
<dbReference type="AlphaFoldDB" id="A0A222FKG7"/>
<dbReference type="PANTHER" id="PTHR45288:SF2">
    <property type="entry name" value="THIOREDOXIN FAMILY PROTEIN"/>
    <property type="match status" value="1"/>
</dbReference>
<organism evidence="2 3">
    <name type="scientific">Bacterioplanes sanyensis</name>
    <dbReference type="NCBI Taxonomy" id="1249553"/>
    <lineage>
        <taxon>Bacteria</taxon>
        <taxon>Pseudomonadati</taxon>
        <taxon>Pseudomonadota</taxon>
        <taxon>Gammaproteobacteria</taxon>
        <taxon>Oceanospirillales</taxon>
        <taxon>Oceanospirillaceae</taxon>
        <taxon>Bacterioplanes</taxon>
    </lineage>
</organism>
<dbReference type="OrthoDB" id="9793736at2"/>
<evidence type="ECO:0000313" key="3">
    <source>
        <dbReference type="Proteomes" id="UP000202440"/>
    </source>
</evidence>
<dbReference type="RefSeq" id="WP_094060258.1">
    <property type="nucleotide sequence ID" value="NZ_CP022530.1"/>
</dbReference>
<dbReference type="SUPFAM" id="SSF52833">
    <property type="entry name" value="Thioredoxin-like"/>
    <property type="match status" value="1"/>
</dbReference>
<sequence>MLVKVIRNVLGYSIAAVDVATRGRGMKRSPEAQAAVDAELQQLALYQFTACPFCIKTRRAMHKLGLQVEKRDAMNNAEARQELEQQGGRIKVPCLRIQKPGKQDVWMYESKDIISYLQQRFG</sequence>
<dbReference type="InterPro" id="IPR004045">
    <property type="entry name" value="Glutathione_S-Trfase_N"/>
</dbReference>
<proteinExistence type="predicted"/>